<dbReference type="Gene3D" id="1.10.443.10">
    <property type="entry name" value="Intergrase catalytic core"/>
    <property type="match status" value="1"/>
</dbReference>
<dbReference type="EMBL" id="CP155447">
    <property type="protein sequence ID" value="XBH06338.1"/>
    <property type="molecule type" value="Genomic_DNA"/>
</dbReference>
<evidence type="ECO:0000256" key="2">
    <source>
        <dbReference type="SAM" id="MobiDB-lite"/>
    </source>
</evidence>
<feature type="region of interest" description="Disordered" evidence="2">
    <location>
        <begin position="293"/>
        <end position="324"/>
    </location>
</feature>
<name>A0AAU7CLL7_9BACT</name>
<feature type="domain" description="Tyr recombinase" evidence="3">
    <location>
        <begin position="184"/>
        <end position="422"/>
    </location>
</feature>
<evidence type="ECO:0000313" key="4">
    <source>
        <dbReference type="EMBL" id="XBH06338.1"/>
    </source>
</evidence>
<dbReference type="InterPro" id="IPR011010">
    <property type="entry name" value="DNA_brk_join_enz"/>
</dbReference>
<dbReference type="SUPFAM" id="SSF56349">
    <property type="entry name" value="DNA breaking-rejoining enzymes"/>
    <property type="match status" value="1"/>
</dbReference>
<evidence type="ECO:0000256" key="1">
    <source>
        <dbReference type="ARBA" id="ARBA00023172"/>
    </source>
</evidence>
<dbReference type="Pfam" id="PF00589">
    <property type="entry name" value="Phage_integrase"/>
    <property type="match status" value="1"/>
</dbReference>
<dbReference type="InterPro" id="IPR002104">
    <property type="entry name" value="Integrase_catalytic"/>
</dbReference>
<protein>
    <submittedName>
        <fullName evidence="4">Site-specific integrase</fullName>
    </submittedName>
</protein>
<keyword evidence="1" id="KW-0233">DNA recombination</keyword>
<dbReference type="InterPro" id="IPR013762">
    <property type="entry name" value="Integrase-like_cat_sf"/>
</dbReference>
<proteinExistence type="predicted"/>
<dbReference type="GO" id="GO:0006310">
    <property type="term" value="P:DNA recombination"/>
    <property type="evidence" value="ECO:0007669"/>
    <property type="project" value="UniProtKB-KW"/>
</dbReference>
<dbReference type="PANTHER" id="PTHR30349:SF64">
    <property type="entry name" value="PROPHAGE INTEGRASE INTD-RELATED"/>
    <property type="match status" value="1"/>
</dbReference>
<dbReference type="InterPro" id="IPR050090">
    <property type="entry name" value="Tyrosine_recombinase_XerCD"/>
</dbReference>
<dbReference type="PANTHER" id="PTHR30349">
    <property type="entry name" value="PHAGE INTEGRASE-RELATED"/>
    <property type="match status" value="1"/>
</dbReference>
<accession>A0AAU7CLL7</accession>
<dbReference type="PROSITE" id="PS51898">
    <property type="entry name" value="TYR_RECOMBINASE"/>
    <property type="match status" value="1"/>
</dbReference>
<dbReference type="AlphaFoldDB" id="A0AAU7CLL7"/>
<dbReference type="GO" id="GO:0003677">
    <property type="term" value="F:DNA binding"/>
    <property type="evidence" value="ECO:0007669"/>
    <property type="project" value="InterPro"/>
</dbReference>
<dbReference type="GO" id="GO:0015074">
    <property type="term" value="P:DNA integration"/>
    <property type="evidence" value="ECO:0007669"/>
    <property type="project" value="InterPro"/>
</dbReference>
<sequence length="425" mass="48014">MPVRTPSYRFHKPSGQAVVTLNGRDFYLGKHGTPQSLAEYDRLLAEWLVNGRHAATRARENPTSGSPVAPDELTISEMILAYIRYAEGYYRKGGKPTGEVAHIKYAMGHLRRLYGHTSAKNFGPLALKTVRQQIIDSGLCHNEVNRRTRIIVRAFKWATENELIPLSIHHGLRAVSGLRKGRSEARESLPVKPVADTLVDAIVPFVSRQVGAMIQLQRLSGMRPGEVCMLRTCDLDTSGRVWIYTPETHKTEHHGRDRQIYFGPAAQVVLRQWIRPDPIDYLFQPKEVVEESLAERRRNRKSPMTPSQQARAKKPSPKKGPGACYTADSYRETIVKACAAAFPHPVLSKIPKKDLTSEQRRELKDWHRAHRWHPNQLRHNAATKLRREFGLDVARVILGHSSSTVTEVYAEVDRDKAIGVMGQIG</sequence>
<evidence type="ECO:0000259" key="3">
    <source>
        <dbReference type="PROSITE" id="PS51898"/>
    </source>
</evidence>
<dbReference type="CDD" id="cd00397">
    <property type="entry name" value="DNA_BRE_C"/>
    <property type="match status" value="1"/>
</dbReference>
<organism evidence="4">
    <name type="scientific">Singulisphaera sp. Ch08</name>
    <dbReference type="NCBI Taxonomy" id="3120278"/>
    <lineage>
        <taxon>Bacteria</taxon>
        <taxon>Pseudomonadati</taxon>
        <taxon>Planctomycetota</taxon>
        <taxon>Planctomycetia</taxon>
        <taxon>Isosphaerales</taxon>
        <taxon>Isosphaeraceae</taxon>
        <taxon>Singulisphaera</taxon>
    </lineage>
</organism>
<reference evidence="4" key="1">
    <citation type="submission" date="2024-05" db="EMBL/GenBank/DDBJ databases">
        <title>Planctomycetes of the genus Singulisphaera possess chitinolytic capabilities.</title>
        <authorList>
            <person name="Ivanova A."/>
        </authorList>
    </citation>
    <scope>NUCLEOTIDE SEQUENCE</scope>
    <source>
        <strain evidence="4">Ch08T</strain>
    </source>
</reference>
<gene>
    <name evidence="4" type="ORF">V5E97_09955</name>
</gene>
<dbReference type="RefSeq" id="WP_406699189.1">
    <property type="nucleotide sequence ID" value="NZ_CP155447.1"/>
</dbReference>